<evidence type="ECO:0000256" key="1">
    <source>
        <dbReference type="SAM" id="Phobius"/>
    </source>
</evidence>
<feature type="transmembrane region" description="Helical" evidence="1">
    <location>
        <begin position="49"/>
        <end position="69"/>
    </location>
</feature>
<feature type="transmembrane region" description="Helical" evidence="1">
    <location>
        <begin position="295"/>
        <end position="321"/>
    </location>
</feature>
<evidence type="ECO:0000313" key="2">
    <source>
        <dbReference type="EMBL" id="OIR21037.1"/>
    </source>
</evidence>
<feature type="transmembrane region" description="Helical" evidence="1">
    <location>
        <begin position="217"/>
        <end position="235"/>
    </location>
</feature>
<protein>
    <recommendedName>
        <fullName evidence="4">Protease PrsW</fullName>
    </recommendedName>
</protein>
<dbReference type="AlphaFoldDB" id="A0A1J5TX07"/>
<accession>A0A1J5TX07</accession>
<dbReference type="GO" id="GO:0008233">
    <property type="term" value="F:peptidase activity"/>
    <property type="evidence" value="ECO:0007669"/>
    <property type="project" value="InterPro"/>
</dbReference>
<keyword evidence="1" id="KW-0472">Membrane</keyword>
<feature type="transmembrane region" description="Helical" evidence="1">
    <location>
        <begin position="365"/>
        <end position="384"/>
    </location>
</feature>
<feature type="transmembrane region" description="Helical" evidence="1">
    <location>
        <begin position="261"/>
        <end position="283"/>
    </location>
</feature>
<comment type="caution">
    <text evidence="2">The sequence shown here is derived from an EMBL/GenBank/DDBJ whole genome shotgun (WGS) entry which is preliminary data.</text>
</comment>
<keyword evidence="1" id="KW-0812">Transmembrane</keyword>
<dbReference type="PANTHER" id="PTHR36844">
    <property type="entry name" value="PROTEASE PRSW"/>
    <property type="match status" value="1"/>
</dbReference>
<dbReference type="STRING" id="1888995.BD935_03730"/>
<name>A0A1J5TX07_9ARCH</name>
<dbReference type="Pfam" id="PF13367">
    <property type="entry name" value="PrsW-protease"/>
    <property type="match status" value="1"/>
</dbReference>
<gene>
    <name evidence="2" type="ORF">BD935_03730</name>
</gene>
<proteinExistence type="predicted"/>
<feature type="transmembrane region" description="Helical" evidence="1">
    <location>
        <begin position="333"/>
        <end position="353"/>
    </location>
</feature>
<feature type="transmembrane region" description="Helical" evidence="1">
    <location>
        <begin position="7"/>
        <end position="29"/>
    </location>
</feature>
<dbReference type="InterPro" id="IPR026898">
    <property type="entry name" value="PrsW"/>
</dbReference>
<organism evidence="2 3">
    <name type="scientific">Marine Group III euryarchaeote CG-Epi1</name>
    <dbReference type="NCBI Taxonomy" id="1888995"/>
    <lineage>
        <taxon>Archaea</taxon>
        <taxon>Methanobacteriati</taxon>
        <taxon>Thermoplasmatota</taxon>
        <taxon>Thermoplasmata</taxon>
        <taxon>Candidatus Thermoprofundales</taxon>
    </lineage>
</organism>
<evidence type="ECO:0000313" key="3">
    <source>
        <dbReference type="Proteomes" id="UP000183080"/>
    </source>
</evidence>
<keyword evidence="1" id="KW-1133">Transmembrane helix</keyword>
<feature type="transmembrane region" description="Helical" evidence="1">
    <location>
        <begin position="158"/>
        <end position="175"/>
    </location>
</feature>
<dbReference type="EMBL" id="MIZA01000003">
    <property type="protein sequence ID" value="OIR21037.1"/>
    <property type="molecule type" value="Genomic_DNA"/>
</dbReference>
<dbReference type="PANTHER" id="PTHR36844:SF1">
    <property type="entry name" value="PROTEASE PRSW"/>
    <property type="match status" value="1"/>
</dbReference>
<evidence type="ECO:0008006" key="4">
    <source>
        <dbReference type="Google" id="ProtNLM"/>
    </source>
</evidence>
<dbReference type="Proteomes" id="UP000183080">
    <property type="component" value="Unassembled WGS sequence"/>
</dbReference>
<feature type="transmembrane region" description="Helical" evidence="1">
    <location>
        <begin position="181"/>
        <end position="205"/>
    </location>
</feature>
<sequence length="444" mass="49563">MRYSAIFQVYGLIMANLLLIMGGQLGYLYIVGPIAMEEGNTMSLPEIPFMGFLIMILMVAGGMIIVAILQKMPAPIRYVTSNRKPYTKNIEKNIDDTSESSYRSEYPGQYSSKSGKLFYSKSEEKNDLDWGGLKPVSNETSFKLGSIQRQVLQLPKSGMLFFLFLMSLALGLVALTERGPFLFLFPIAFVIAFAFPGLIWVSYIYSRTITSPEPQRLVLIALAWGMFSTLPASLLNDLGSRIVEVNQNALLGKGEFGTPELILVSIIAPFVEELLKPIGLIFIMKRLKTPYEGVLYGVACGMGFAIIENMLYELFILLWYGSDAWTLNAFVRGIGSTVLHAVGPGAIGFAIAYSKQMEKSMKMPLIYAYIFGFVMHAAWNGFATLPLLKSGQSWEYFSYLLIAIMIVLCLIFIVKSLEYGKYYSRLELTAAKFDDLEEETNSGH</sequence>
<feature type="transmembrane region" description="Helical" evidence="1">
    <location>
        <begin position="396"/>
        <end position="414"/>
    </location>
</feature>
<reference evidence="2 3" key="1">
    <citation type="submission" date="2016-08" db="EMBL/GenBank/DDBJ databases">
        <title>New Insights into Marine Group III Euryarchaeota, from dark to light.</title>
        <authorList>
            <person name="Haro-Moreno J.M."/>
            <person name="Rodriguez-Valera F."/>
            <person name="Lopez-Garcia P."/>
            <person name="Moreira D."/>
            <person name="Martin-Cuadrado A.B."/>
        </authorList>
    </citation>
    <scope>NUCLEOTIDE SEQUENCE [LARGE SCALE GENOMIC DNA]</scope>
    <source>
        <strain evidence="2">CG-Epi1</strain>
    </source>
</reference>